<dbReference type="GO" id="GO:0005634">
    <property type="term" value="C:nucleus"/>
    <property type="evidence" value="ECO:0007669"/>
    <property type="project" value="UniProtKB-SubCell"/>
</dbReference>
<dbReference type="GO" id="GO:0051315">
    <property type="term" value="P:attachment of mitotic spindle microtubules to kinetochore"/>
    <property type="evidence" value="ECO:0007669"/>
    <property type="project" value="TreeGrafter"/>
</dbReference>
<dbReference type="GO" id="GO:0051383">
    <property type="term" value="P:kinetochore organization"/>
    <property type="evidence" value="ECO:0007669"/>
    <property type="project" value="TreeGrafter"/>
</dbReference>
<dbReference type="GO" id="GO:0031262">
    <property type="term" value="C:Ndc80 complex"/>
    <property type="evidence" value="ECO:0007669"/>
    <property type="project" value="InterPro"/>
</dbReference>
<evidence type="ECO:0000259" key="13">
    <source>
        <dbReference type="Pfam" id="PF03800"/>
    </source>
</evidence>
<dbReference type="EMBL" id="JAODUP010000097">
    <property type="protein sequence ID" value="KAK2162513.1"/>
    <property type="molecule type" value="Genomic_DNA"/>
</dbReference>
<keyword evidence="9" id="KW-0539">Nucleus</keyword>
<dbReference type="GO" id="GO:0044877">
    <property type="term" value="F:protein-containing complex binding"/>
    <property type="evidence" value="ECO:0007669"/>
    <property type="project" value="TreeGrafter"/>
</dbReference>
<keyword evidence="7" id="KW-0995">Kinetochore</keyword>
<dbReference type="Proteomes" id="UP001208570">
    <property type="component" value="Unassembled WGS sequence"/>
</dbReference>
<dbReference type="PANTHER" id="PTHR21650">
    <property type="entry name" value="MEMBRALIN/KINETOCHORE PROTEIN NUF2"/>
    <property type="match status" value="1"/>
</dbReference>
<gene>
    <name evidence="14" type="ORF">LSH36_97g06019</name>
</gene>
<reference evidence="14" key="1">
    <citation type="journal article" date="2023" name="Mol. Biol. Evol.">
        <title>Third-Generation Sequencing Reveals the Adaptive Role of the Epigenome in Three Deep-Sea Polychaetes.</title>
        <authorList>
            <person name="Perez M."/>
            <person name="Aroh O."/>
            <person name="Sun Y."/>
            <person name="Lan Y."/>
            <person name="Juniper S.K."/>
            <person name="Young C.R."/>
            <person name="Angers B."/>
            <person name="Qian P.Y."/>
        </authorList>
    </citation>
    <scope>NUCLEOTIDE SEQUENCE</scope>
    <source>
        <strain evidence="14">P08H-3</strain>
    </source>
</reference>
<comment type="similarity">
    <text evidence="3">Belongs to the NUF2 family.</text>
</comment>
<dbReference type="Gene3D" id="1.10.418.60">
    <property type="entry name" value="Ncd80 complex, Nuf2 subunit"/>
    <property type="match status" value="1"/>
</dbReference>
<evidence type="ECO:0000256" key="3">
    <source>
        <dbReference type="ARBA" id="ARBA00005498"/>
    </source>
</evidence>
<evidence type="ECO:0000313" key="15">
    <source>
        <dbReference type="Proteomes" id="UP001208570"/>
    </source>
</evidence>
<evidence type="ECO:0000256" key="5">
    <source>
        <dbReference type="ARBA" id="ARBA00022618"/>
    </source>
</evidence>
<dbReference type="InterPro" id="IPR038275">
    <property type="entry name" value="Nuf2_N_sf"/>
</dbReference>
<feature type="coiled-coil region" evidence="12">
    <location>
        <begin position="300"/>
        <end position="352"/>
    </location>
</feature>
<dbReference type="AlphaFoldDB" id="A0AAD9JZU5"/>
<accession>A0AAD9JZU5</accession>
<protein>
    <recommendedName>
        <fullName evidence="13">Kinetochore protein Nuf2 N-terminal domain-containing protein</fullName>
    </recommendedName>
</protein>
<comment type="caution">
    <text evidence="14">The sequence shown here is derived from an EMBL/GenBank/DDBJ whole genome shotgun (WGS) entry which is preliminary data.</text>
</comment>
<name>A0AAD9JZU5_9ANNE</name>
<evidence type="ECO:0000313" key="14">
    <source>
        <dbReference type="EMBL" id="KAK2162513.1"/>
    </source>
</evidence>
<evidence type="ECO:0000256" key="9">
    <source>
        <dbReference type="ARBA" id="ARBA00023242"/>
    </source>
</evidence>
<evidence type="ECO:0000256" key="6">
    <source>
        <dbReference type="ARBA" id="ARBA00022776"/>
    </source>
</evidence>
<evidence type="ECO:0000256" key="7">
    <source>
        <dbReference type="ARBA" id="ARBA00022838"/>
    </source>
</evidence>
<evidence type="ECO:0000256" key="8">
    <source>
        <dbReference type="ARBA" id="ARBA00023054"/>
    </source>
</evidence>
<organism evidence="14 15">
    <name type="scientific">Paralvinella palmiformis</name>
    <dbReference type="NCBI Taxonomy" id="53620"/>
    <lineage>
        <taxon>Eukaryota</taxon>
        <taxon>Metazoa</taxon>
        <taxon>Spiralia</taxon>
        <taxon>Lophotrochozoa</taxon>
        <taxon>Annelida</taxon>
        <taxon>Polychaeta</taxon>
        <taxon>Sedentaria</taxon>
        <taxon>Canalipalpata</taxon>
        <taxon>Terebellida</taxon>
        <taxon>Terebelliformia</taxon>
        <taxon>Alvinellidae</taxon>
        <taxon>Paralvinella</taxon>
    </lineage>
</organism>
<dbReference type="InterPro" id="IPR005549">
    <property type="entry name" value="Kinetochore_Nuf2_N"/>
</dbReference>
<evidence type="ECO:0000256" key="11">
    <source>
        <dbReference type="ARBA" id="ARBA00023328"/>
    </source>
</evidence>
<keyword evidence="6" id="KW-0498">Mitosis</keyword>
<feature type="coiled-coil region" evidence="12">
    <location>
        <begin position="108"/>
        <end position="149"/>
    </location>
</feature>
<keyword evidence="8 12" id="KW-0175">Coiled coil</keyword>
<evidence type="ECO:0000256" key="1">
    <source>
        <dbReference type="ARBA" id="ARBA00004123"/>
    </source>
</evidence>
<keyword evidence="5" id="KW-0132">Cell division</keyword>
<dbReference type="GO" id="GO:0051301">
    <property type="term" value="P:cell division"/>
    <property type="evidence" value="ECO:0007669"/>
    <property type="project" value="UniProtKB-KW"/>
</dbReference>
<keyword evidence="11" id="KW-0137">Centromere</keyword>
<evidence type="ECO:0000256" key="4">
    <source>
        <dbReference type="ARBA" id="ARBA00022454"/>
    </source>
</evidence>
<keyword evidence="4" id="KW-0158">Chromosome</keyword>
<comment type="subcellular location">
    <subcellularLocation>
        <location evidence="2">Chromosome</location>
        <location evidence="2">Centromere</location>
        <location evidence="2">Kinetochore</location>
    </subcellularLocation>
    <subcellularLocation>
        <location evidence="1">Nucleus</location>
    </subcellularLocation>
</comment>
<evidence type="ECO:0000256" key="2">
    <source>
        <dbReference type="ARBA" id="ARBA00004629"/>
    </source>
</evidence>
<dbReference type="PANTHER" id="PTHR21650:SF2">
    <property type="entry name" value="KINETOCHORE PROTEIN NUF2"/>
    <property type="match status" value="1"/>
</dbReference>
<evidence type="ECO:0000256" key="12">
    <source>
        <dbReference type="SAM" id="Coils"/>
    </source>
</evidence>
<feature type="domain" description="Kinetochore protein Nuf2 N-terminal" evidence="13">
    <location>
        <begin position="26"/>
        <end position="115"/>
    </location>
</feature>
<evidence type="ECO:0000256" key="10">
    <source>
        <dbReference type="ARBA" id="ARBA00023306"/>
    </source>
</evidence>
<sequence>MSNYCFPIQSAKDIAAFLKRCYNDVDISEKDIRSPELPMTSELSHPEIHEDATPLFNLLRCMQALLTTCGINDFKMSDIIAPKPKRVISIMSALMNFLFFQEERFEVYQKLKNENDALQDQREMLLSENEEYKQRINAIKARQAEMEVEVDAILKSIDEWNEKTSVLHQTVATKQKQSNDNKLMIAELKSNLTRFKDEIIQEKGQNSRLAAKIVPSPDRLKGEMERMQRQLVQAEQSKQKLETRLAELTKRHQLLQERDQEADMALRCVEAIQQENDKQKTVLTAISNIQEESSNKHTEIKHLDAKVQQLTLQISNKQEKMEKLSIQHNLKINDKKAALEHLESELSNMQQVYGKQHSQSQAIQAEIKMVKEKQQEENLAYEETMLAIGQKYKEMLNALDLYHQRFAEACHKVIST</sequence>
<keyword evidence="10" id="KW-0131">Cell cycle</keyword>
<dbReference type="Pfam" id="PF03800">
    <property type="entry name" value="Nuf2"/>
    <property type="match status" value="1"/>
</dbReference>
<dbReference type="GO" id="GO:0045132">
    <property type="term" value="P:meiotic chromosome segregation"/>
    <property type="evidence" value="ECO:0007669"/>
    <property type="project" value="TreeGrafter"/>
</dbReference>
<keyword evidence="15" id="KW-1185">Reference proteome</keyword>
<dbReference type="GO" id="GO:0007052">
    <property type="term" value="P:mitotic spindle organization"/>
    <property type="evidence" value="ECO:0007669"/>
    <property type="project" value="TreeGrafter"/>
</dbReference>
<proteinExistence type="inferred from homology"/>
<feature type="coiled-coil region" evidence="12">
    <location>
        <begin position="185"/>
        <end position="258"/>
    </location>
</feature>